<dbReference type="AlphaFoldDB" id="A0A5D0NXV0"/>
<reference evidence="2 3" key="1">
    <citation type="submission" date="2019-08" db="EMBL/GenBank/DDBJ databases">
        <title>Actinomadura sp. nov. CYP1-5 isolated from mountain soil.</title>
        <authorList>
            <person name="Songsumanus A."/>
            <person name="Kuncharoen N."/>
            <person name="Kudo T."/>
            <person name="Yuki M."/>
            <person name="Igarashi Y."/>
            <person name="Tanasupawat S."/>
        </authorList>
    </citation>
    <scope>NUCLEOTIDE SEQUENCE [LARGE SCALE GENOMIC DNA]</scope>
    <source>
        <strain evidence="2 3">JCM 14158</strain>
    </source>
</reference>
<comment type="caution">
    <text evidence="2">The sequence shown here is derived from an EMBL/GenBank/DDBJ whole genome shotgun (WGS) entry which is preliminary data.</text>
</comment>
<dbReference type="Proteomes" id="UP000323380">
    <property type="component" value="Unassembled WGS sequence"/>
</dbReference>
<proteinExistence type="predicted"/>
<gene>
    <name evidence="2" type="ORF">FXF69_07585</name>
</gene>
<dbReference type="EMBL" id="VSFG01000001">
    <property type="protein sequence ID" value="TYB48998.1"/>
    <property type="molecule type" value="Genomic_DNA"/>
</dbReference>
<protein>
    <submittedName>
        <fullName evidence="2">Uncharacterized protein</fullName>
    </submittedName>
</protein>
<name>A0A5D0NXV0_9ACTN</name>
<sequence length="71" mass="7280">MNPFCLPSPTKPLIRPGERAAAPDEPGRRSVPPPASAAGQPAGRPAWSGGAGQPGTRSVIARPPFHSSATW</sequence>
<evidence type="ECO:0000256" key="1">
    <source>
        <dbReference type="SAM" id="MobiDB-lite"/>
    </source>
</evidence>
<evidence type="ECO:0000313" key="3">
    <source>
        <dbReference type="Proteomes" id="UP000323380"/>
    </source>
</evidence>
<evidence type="ECO:0000313" key="2">
    <source>
        <dbReference type="EMBL" id="TYB48998.1"/>
    </source>
</evidence>
<keyword evidence="3" id="KW-1185">Reference proteome</keyword>
<organism evidence="2 3">
    <name type="scientific">Actinomadura chibensis</name>
    <dbReference type="NCBI Taxonomy" id="392828"/>
    <lineage>
        <taxon>Bacteria</taxon>
        <taxon>Bacillati</taxon>
        <taxon>Actinomycetota</taxon>
        <taxon>Actinomycetes</taxon>
        <taxon>Streptosporangiales</taxon>
        <taxon>Thermomonosporaceae</taxon>
        <taxon>Actinomadura</taxon>
    </lineage>
</organism>
<feature type="region of interest" description="Disordered" evidence="1">
    <location>
        <begin position="1"/>
        <end position="71"/>
    </location>
</feature>
<feature type="compositionally biased region" description="Low complexity" evidence="1">
    <location>
        <begin position="36"/>
        <end position="46"/>
    </location>
</feature>
<feature type="compositionally biased region" description="Basic and acidic residues" evidence="1">
    <location>
        <begin position="16"/>
        <end position="28"/>
    </location>
</feature>
<accession>A0A5D0NXV0</accession>